<name>A0A5B7IY94_PORTR</name>
<accession>A0A5B7IY94</accession>
<proteinExistence type="predicted"/>
<comment type="caution">
    <text evidence="1">The sequence shown here is derived from an EMBL/GenBank/DDBJ whole genome shotgun (WGS) entry which is preliminary data.</text>
</comment>
<organism evidence="1 2">
    <name type="scientific">Portunus trituberculatus</name>
    <name type="common">Swimming crab</name>
    <name type="synonym">Neptunus trituberculatus</name>
    <dbReference type="NCBI Taxonomy" id="210409"/>
    <lineage>
        <taxon>Eukaryota</taxon>
        <taxon>Metazoa</taxon>
        <taxon>Ecdysozoa</taxon>
        <taxon>Arthropoda</taxon>
        <taxon>Crustacea</taxon>
        <taxon>Multicrustacea</taxon>
        <taxon>Malacostraca</taxon>
        <taxon>Eumalacostraca</taxon>
        <taxon>Eucarida</taxon>
        <taxon>Decapoda</taxon>
        <taxon>Pleocyemata</taxon>
        <taxon>Brachyura</taxon>
        <taxon>Eubrachyura</taxon>
        <taxon>Portunoidea</taxon>
        <taxon>Portunidae</taxon>
        <taxon>Portuninae</taxon>
        <taxon>Portunus</taxon>
    </lineage>
</organism>
<dbReference type="EMBL" id="VSRR010073986">
    <property type="protein sequence ID" value="MPC87269.1"/>
    <property type="molecule type" value="Genomic_DNA"/>
</dbReference>
<keyword evidence="2" id="KW-1185">Reference proteome</keyword>
<dbReference type="Proteomes" id="UP000324222">
    <property type="component" value="Unassembled WGS sequence"/>
</dbReference>
<protein>
    <submittedName>
        <fullName evidence="1">Uncharacterized protein</fullName>
    </submittedName>
</protein>
<evidence type="ECO:0000313" key="2">
    <source>
        <dbReference type="Proteomes" id="UP000324222"/>
    </source>
</evidence>
<gene>
    <name evidence="1" type="ORF">E2C01_082126</name>
</gene>
<reference evidence="1 2" key="1">
    <citation type="submission" date="2019-05" db="EMBL/GenBank/DDBJ databases">
        <title>Another draft genome of Portunus trituberculatus and its Hox gene families provides insights of decapod evolution.</title>
        <authorList>
            <person name="Jeong J.-H."/>
            <person name="Song I."/>
            <person name="Kim S."/>
            <person name="Choi T."/>
            <person name="Kim D."/>
            <person name="Ryu S."/>
            <person name="Kim W."/>
        </authorList>
    </citation>
    <scope>NUCLEOTIDE SEQUENCE [LARGE SCALE GENOMIC DNA]</scope>
    <source>
        <tissue evidence="1">Muscle</tissue>
    </source>
</reference>
<evidence type="ECO:0000313" key="1">
    <source>
        <dbReference type="EMBL" id="MPC87269.1"/>
    </source>
</evidence>
<sequence length="8" mass="845">MSITVVVP</sequence>